<evidence type="ECO:0000313" key="3">
    <source>
        <dbReference type="EMBL" id="MDE1462505.1"/>
    </source>
</evidence>
<evidence type="ECO:0000259" key="2">
    <source>
        <dbReference type="PROSITE" id="PS50240"/>
    </source>
</evidence>
<dbReference type="GO" id="GO:0016787">
    <property type="term" value="F:hydrolase activity"/>
    <property type="evidence" value="ECO:0007669"/>
    <property type="project" value="UniProtKB-KW"/>
</dbReference>
<dbReference type="EMBL" id="JAPMOU010000011">
    <property type="protein sequence ID" value="MDE1462505.1"/>
    <property type="molecule type" value="Genomic_DNA"/>
</dbReference>
<sequence>MRLKFKILTCISPLFFGTSISNAIVDGYESTESLPWVATLITNKQDDVSTRVFCGGTLINQEWILTAAHCFKGGKIKKEDFKIALGSFDLNKENTNKILKLYAPQQIIIHPNFKKDAKYVGEDFVQDRSKGVLDYDIALVKIPAINDHQTISLNNSSAFQGSHLRVTGWGSDQDFFITTSNDHEGNEVHFVNPKIFSDRVSKRRSLDVVVLDHDNCIQKLATQTIVDRDKEQSSRFLSYMTPLKTLKNHLAKEFDDNRQEGEEKGKEQVRNMVIDYCLSNGEEHTTKGKCYMKAGFSHYIFNLLGSQTQLLSALENEMTEGTVERYLSENQICAIRDSNSSHFNTAQSVTGPGDSGGPLFNPETNTLYGVVSFHRPYGEDKAMIYIKVNAFSDWINAIINQ</sequence>
<dbReference type="Proteomes" id="UP001528823">
    <property type="component" value="Unassembled WGS sequence"/>
</dbReference>
<evidence type="ECO:0000256" key="1">
    <source>
        <dbReference type="SAM" id="SignalP"/>
    </source>
</evidence>
<dbReference type="InterPro" id="IPR009003">
    <property type="entry name" value="Peptidase_S1_PA"/>
</dbReference>
<dbReference type="PROSITE" id="PS00134">
    <property type="entry name" value="TRYPSIN_HIS"/>
    <property type="match status" value="1"/>
</dbReference>
<proteinExistence type="predicted"/>
<dbReference type="InterPro" id="IPR001314">
    <property type="entry name" value="Peptidase_S1A"/>
</dbReference>
<reference evidence="3 4" key="1">
    <citation type="submission" date="2022-11" db="EMBL/GenBank/DDBJ databases">
        <title>Spartinivicinus poritis sp. nov., isolated from scleractinian coral Porites lutea.</title>
        <authorList>
            <person name="Zhang G."/>
            <person name="Cai L."/>
            <person name="Wei Q."/>
        </authorList>
    </citation>
    <scope>NUCLEOTIDE SEQUENCE [LARGE SCALE GENOMIC DNA]</scope>
    <source>
        <strain evidence="3 4">A2-2</strain>
    </source>
</reference>
<dbReference type="PANTHER" id="PTHR24260">
    <property type="match status" value="1"/>
</dbReference>
<protein>
    <submittedName>
        <fullName evidence="3">Trypsin-like serine protease</fullName>
        <ecNumber evidence="3">3.4.21.-</ecNumber>
    </submittedName>
</protein>
<keyword evidence="4" id="KW-1185">Reference proteome</keyword>
<dbReference type="InterPro" id="IPR001254">
    <property type="entry name" value="Trypsin_dom"/>
</dbReference>
<organism evidence="3 4">
    <name type="scientific">Spartinivicinus poritis</name>
    <dbReference type="NCBI Taxonomy" id="2994640"/>
    <lineage>
        <taxon>Bacteria</taxon>
        <taxon>Pseudomonadati</taxon>
        <taxon>Pseudomonadota</taxon>
        <taxon>Gammaproteobacteria</taxon>
        <taxon>Oceanospirillales</taxon>
        <taxon>Zooshikellaceae</taxon>
        <taxon>Spartinivicinus</taxon>
    </lineage>
</organism>
<comment type="caution">
    <text evidence="3">The sequence shown here is derived from an EMBL/GenBank/DDBJ whole genome shotgun (WGS) entry which is preliminary data.</text>
</comment>
<dbReference type="Pfam" id="PF00089">
    <property type="entry name" value="Trypsin"/>
    <property type="match status" value="2"/>
</dbReference>
<dbReference type="PRINTS" id="PR00722">
    <property type="entry name" value="CHYMOTRYPSIN"/>
</dbReference>
<dbReference type="SUPFAM" id="SSF50494">
    <property type="entry name" value="Trypsin-like serine proteases"/>
    <property type="match status" value="2"/>
</dbReference>
<keyword evidence="3" id="KW-0378">Hydrolase</keyword>
<dbReference type="RefSeq" id="WP_274688860.1">
    <property type="nucleotide sequence ID" value="NZ_JAPMOU010000011.1"/>
</dbReference>
<feature type="chain" id="PRO_5046351048" evidence="1">
    <location>
        <begin position="24"/>
        <end position="401"/>
    </location>
</feature>
<keyword evidence="1" id="KW-0732">Signal</keyword>
<dbReference type="PROSITE" id="PS50240">
    <property type="entry name" value="TRYPSIN_DOM"/>
    <property type="match status" value="1"/>
</dbReference>
<dbReference type="EC" id="3.4.21.-" evidence="3"/>
<accession>A0ABT5U819</accession>
<feature type="signal peptide" evidence="1">
    <location>
        <begin position="1"/>
        <end position="23"/>
    </location>
</feature>
<evidence type="ECO:0000313" key="4">
    <source>
        <dbReference type="Proteomes" id="UP001528823"/>
    </source>
</evidence>
<dbReference type="PANTHER" id="PTHR24260:SF136">
    <property type="entry name" value="GH08193P-RELATED"/>
    <property type="match status" value="1"/>
</dbReference>
<gene>
    <name evidence="3" type="ORF">ORQ98_11035</name>
</gene>
<dbReference type="Gene3D" id="2.40.10.10">
    <property type="entry name" value="Trypsin-like serine proteases"/>
    <property type="match status" value="2"/>
</dbReference>
<dbReference type="InterPro" id="IPR018114">
    <property type="entry name" value="TRYPSIN_HIS"/>
</dbReference>
<dbReference type="InterPro" id="IPR051333">
    <property type="entry name" value="CLIP_Serine_Protease"/>
</dbReference>
<dbReference type="InterPro" id="IPR043504">
    <property type="entry name" value="Peptidase_S1_PA_chymotrypsin"/>
</dbReference>
<feature type="domain" description="Peptidase S1" evidence="2">
    <location>
        <begin position="24"/>
        <end position="400"/>
    </location>
</feature>
<dbReference type="SMART" id="SM00020">
    <property type="entry name" value="Tryp_SPc"/>
    <property type="match status" value="1"/>
</dbReference>
<name>A0ABT5U819_9GAMM</name>